<protein>
    <submittedName>
        <fullName evidence="2">Uncharacterized protein</fullName>
    </submittedName>
</protein>
<dbReference type="Proteomes" id="UP000465240">
    <property type="component" value="Unassembled WGS sequence"/>
</dbReference>
<organism evidence="2 3">
    <name type="scientific">Mycobacterium paragordonae</name>
    <dbReference type="NCBI Taxonomy" id="1389713"/>
    <lineage>
        <taxon>Bacteria</taxon>
        <taxon>Bacillati</taxon>
        <taxon>Actinomycetota</taxon>
        <taxon>Actinomycetes</taxon>
        <taxon>Mycobacteriales</taxon>
        <taxon>Mycobacteriaceae</taxon>
        <taxon>Mycobacterium</taxon>
    </lineage>
</organism>
<proteinExistence type="predicted"/>
<name>A0ABQ1CFL9_9MYCO</name>
<reference evidence="2 3" key="1">
    <citation type="journal article" date="2019" name="Emerg. Microbes Infect.">
        <title>Comprehensive subspecies identification of 175 nontuberculous mycobacteria species based on 7547 genomic profiles.</title>
        <authorList>
            <person name="Matsumoto Y."/>
            <person name="Kinjo T."/>
            <person name="Motooka D."/>
            <person name="Nabeya D."/>
            <person name="Jung N."/>
            <person name="Uechi K."/>
            <person name="Horii T."/>
            <person name="Iida T."/>
            <person name="Fujita J."/>
            <person name="Nakamura S."/>
        </authorList>
    </citation>
    <scope>NUCLEOTIDE SEQUENCE [LARGE SCALE GENOMIC DNA]</scope>
    <source>
        <strain evidence="2 3">JCM 18565</strain>
    </source>
</reference>
<accession>A0ABQ1CFL9</accession>
<evidence type="ECO:0000313" key="3">
    <source>
        <dbReference type="Proteomes" id="UP000465240"/>
    </source>
</evidence>
<keyword evidence="3" id="KW-1185">Reference proteome</keyword>
<feature type="region of interest" description="Disordered" evidence="1">
    <location>
        <begin position="61"/>
        <end position="86"/>
    </location>
</feature>
<dbReference type="EMBL" id="BLKX01000004">
    <property type="protein sequence ID" value="GFG83273.1"/>
    <property type="molecule type" value="Genomic_DNA"/>
</dbReference>
<comment type="caution">
    <text evidence="2">The sequence shown here is derived from an EMBL/GenBank/DDBJ whole genome shotgun (WGS) entry which is preliminary data.</text>
</comment>
<sequence>MVDGNRHPVLQANDIAKTVDWQGDPLTQRQVAEASEWLRDQEYISGTRAWGHGVVRPSITPKGEALTDMGKSVRGGNSPTDPKGTTTIRIRNSANIAIHSPAAQQSYSVSSQVLEKVNTVANALDDAAQALNASPKAATEAQHTATEIRAETSRPKPDLDKLKRLLFFAMTGIAAALGPTAGTDLAHLASKALQDF</sequence>
<feature type="compositionally biased region" description="Polar residues" evidence="1">
    <location>
        <begin position="75"/>
        <end position="86"/>
    </location>
</feature>
<evidence type="ECO:0000256" key="1">
    <source>
        <dbReference type="SAM" id="MobiDB-lite"/>
    </source>
</evidence>
<evidence type="ECO:0000313" key="2">
    <source>
        <dbReference type="EMBL" id="GFG83273.1"/>
    </source>
</evidence>
<gene>
    <name evidence="2" type="ORF">MPRG_65490</name>
</gene>